<keyword evidence="1" id="KW-0808">Transferase</keyword>
<proteinExistence type="predicted"/>
<name>A0A8J8MNL1_9FIRM</name>
<feature type="transmembrane region" description="Helical" evidence="3">
    <location>
        <begin position="42"/>
        <end position="75"/>
    </location>
</feature>
<keyword evidence="1" id="KW-0418">Kinase</keyword>
<dbReference type="AlphaFoldDB" id="A0A8J8MNL1"/>
<feature type="domain" description="Histidine kinase" evidence="4">
    <location>
        <begin position="233"/>
        <end position="423"/>
    </location>
</feature>
<organism evidence="5 6">
    <name type="scientific">Vallitalea pronyensis</name>
    <dbReference type="NCBI Taxonomy" id="1348613"/>
    <lineage>
        <taxon>Bacteria</taxon>
        <taxon>Bacillati</taxon>
        <taxon>Bacillota</taxon>
        <taxon>Clostridia</taxon>
        <taxon>Lachnospirales</taxon>
        <taxon>Vallitaleaceae</taxon>
        <taxon>Vallitalea</taxon>
    </lineage>
</organism>
<dbReference type="SMART" id="SM00387">
    <property type="entry name" value="HATPase_c"/>
    <property type="match status" value="1"/>
</dbReference>
<evidence type="ECO:0000256" key="1">
    <source>
        <dbReference type="ARBA" id="ARBA00022777"/>
    </source>
</evidence>
<dbReference type="InterPro" id="IPR036890">
    <property type="entry name" value="HATPase_C_sf"/>
</dbReference>
<dbReference type="RefSeq" id="WP_212695815.1">
    <property type="nucleotide sequence ID" value="NZ_CP058649.1"/>
</dbReference>
<dbReference type="PANTHER" id="PTHR40448">
    <property type="entry name" value="TWO-COMPONENT SENSOR HISTIDINE KINASE"/>
    <property type="match status" value="1"/>
</dbReference>
<feature type="transmembrane region" description="Helical" evidence="3">
    <location>
        <begin position="87"/>
        <end position="108"/>
    </location>
</feature>
<accession>A0A8J8MNL1</accession>
<dbReference type="GO" id="GO:0016301">
    <property type="term" value="F:kinase activity"/>
    <property type="evidence" value="ECO:0007669"/>
    <property type="project" value="UniProtKB-KW"/>
</dbReference>
<gene>
    <name evidence="5" type="ORF">HZI73_23695</name>
</gene>
<keyword evidence="6" id="KW-1185">Reference proteome</keyword>
<keyword evidence="3" id="KW-1133">Transmembrane helix</keyword>
<reference evidence="5" key="1">
    <citation type="submission" date="2020-07" db="EMBL/GenBank/DDBJ databases">
        <title>Vallitalea pronyensis genome.</title>
        <authorList>
            <person name="Postec A."/>
        </authorList>
    </citation>
    <scope>NUCLEOTIDE SEQUENCE</scope>
    <source>
        <strain evidence="5">FatNI3</strain>
    </source>
</reference>
<evidence type="ECO:0000256" key="2">
    <source>
        <dbReference type="ARBA" id="ARBA00023012"/>
    </source>
</evidence>
<protein>
    <submittedName>
        <fullName evidence="5">GHKL domain-containing protein</fullName>
    </submittedName>
</protein>
<dbReference type="PANTHER" id="PTHR40448:SF1">
    <property type="entry name" value="TWO-COMPONENT SENSOR HISTIDINE KINASE"/>
    <property type="match status" value="1"/>
</dbReference>
<feature type="transmembrane region" description="Helical" evidence="3">
    <location>
        <begin position="151"/>
        <end position="170"/>
    </location>
</feature>
<evidence type="ECO:0000259" key="4">
    <source>
        <dbReference type="PROSITE" id="PS50109"/>
    </source>
</evidence>
<dbReference type="Proteomes" id="UP000683246">
    <property type="component" value="Chromosome"/>
</dbReference>
<dbReference type="Gene3D" id="3.30.565.10">
    <property type="entry name" value="Histidine kinase-like ATPase, C-terminal domain"/>
    <property type="match status" value="1"/>
</dbReference>
<dbReference type="GO" id="GO:0042802">
    <property type="term" value="F:identical protein binding"/>
    <property type="evidence" value="ECO:0007669"/>
    <property type="project" value="TreeGrafter"/>
</dbReference>
<dbReference type="SUPFAM" id="SSF55874">
    <property type="entry name" value="ATPase domain of HSP90 chaperone/DNA topoisomerase II/histidine kinase"/>
    <property type="match status" value="1"/>
</dbReference>
<keyword evidence="3" id="KW-0472">Membrane</keyword>
<feature type="transmembrane region" description="Helical" evidence="3">
    <location>
        <begin position="9"/>
        <end position="30"/>
    </location>
</feature>
<dbReference type="KEGG" id="vpy:HZI73_23695"/>
<sequence>MERELVYELVYLILINGLEISTLVMVISKFSNKLLTKLLHKINIIFVLSIVSVILVMFNVIFKEILLAVTLIGFLRYKYDLSLKKIIVIYLLGSSYTIILQLIIVSIFKMLNIAADNYLIATSCNVLLVMITIFTYYYIPLEKAINLYDRFETIILWLTALIAVPLAIYTMAWKTDFESIDYISWIIVGIILWILVVVIIFKELIRIKQEQKANAIYKEYNPILENLISDVKAKQHDIKNQLHAIYGIAERTGDDEVINYLNTLIGGYQFQEDDTLLNTGNKVVSSILYSKKIKAKQHNINLSVNCHSPFPEYPIKEYEFVDILGNLLDNAIEANMKKEQLSDKSIHIKLDKNDTHKIIEVRNTSEPMTIELLNKIFDKGYSTKGNNRGYGLYNVKKIVKSKNGNIEVFYDNNSVCFKILFDC</sequence>
<dbReference type="InterPro" id="IPR005467">
    <property type="entry name" value="His_kinase_dom"/>
</dbReference>
<dbReference type="InterPro" id="IPR032834">
    <property type="entry name" value="NatK-like_C"/>
</dbReference>
<dbReference type="InterPro" id="IPR003594">
    <property type="entry name" value="HATPase_dom"/>
</dbReference>
<dbReference type="EMBL" id="CP058649">
    <property type="protein sequence ID" value="QUI25115.1"/>
    <property type="molecule type" value="Genomic_DNA"/>
</dbReference>
<dbReference type="PROSITE" id="PS50109">
    <property type="entry name" value="HIS_KIN"/>
    <property type="match status" value="1"/>
</dbReference>
<evidence type="ECO:0000256" key="3">
    <source>
        <dbReference type="SAM" id="Phobius"/>
    </source>
</evidence>
<feature type="transmembrane region" description="Helical" evidence="3">
    <location>
        <begin position="120"/>
        <end position="139"/>
    </location>
</feature>
<dbReference type="GO" id="GO:0000160">
    <property type="term" value="P:phosphorelay signal transduction system"/>
    <property type="evidence" value="ECO:0007669"/>
    <property type="project" value="UniProtKB-KW"/>
</dbReference>
<evidence type="ECO:0000313" key="6">
    <source>
        <dbReference type="Proteomes" id="UP000683246"/>
    </source>
</evidence>
<feature type="transmembrane region" description="Helical" evidence="3">
    <location>
        <begin position="182"/>
        <end position="201"/>
    </location>
</feature>
<evidence type="ECO:0000313" key="5">
    <source>
        <dbReference type="EMBL" id="QUI25115.1"/>
    </source>
</evidence>
<dbReference type="Pfam" id="PF14501">
    <property type="entry name" value="HATPase_c_5"/>
    <property type="match status" value="1"/>
</dbReference>
<keyword evidence="2" id="KW-0902">Two-component regulatory system</keyword>
<keyword evidence="3" id="KW-0812">Transmembrane</keyword>